<name>A0A6L6WQC4_9ACTN</name>
<dbReference type="InterPro" id="IPR011701">
    <property type="entry name" value="MFS"/>
</dbReference>
<dbReference type="Gene3D" id="1.20.1250.20">
    <property type="entry name" value="MFS general substrate transporter like domains"/>
    <property type="match status" value="1"/>
</dbReference>
<evidence type="ECO:0000256" key="3">
    <source>
        <dbReference type="ARBA" id="ARBA00022475"/>
    </source>
</evidence>
<dbReference type="PROSITE" id="PS50850">
    <property type="entry name" value="MFS"/>
    <property type="match status" value="1"/>
</dbReference>
<dbReference type="SUPFAM" id="SSF103473">
    <property type="entry name" value="MFS general substrate transporter"/>
    <property type="match status" value="1"/>
</dbReference>
<protein>
    <submittedName>
        <fullName evidence="11">MFS transporter</fullName>
    </submittedName>
</protein>
<keyword evidence="2" id="KW-0813">Transport</keyword>
<feature type="transmembrane region" description="Helical" evidence="9">
    <location>
        <begin position="133"/>
        <end position="156"/>
    </location>
</feature>
<gene>
    <name evidence="11" type="ORF">GPA10_03165</name>
</gene>
<evidence type="ECO:0000256" key="7">
    <source>
        <dbReference type="ARBA" id="ARBA00023251"/>
    </source>
</evidence>
<keyword evidence="6 9" id="KW-0472">Membrane</keyword>
<feature type="transmembrane region" description="Helical" evidence="9">
    <location>
        <begin position="162"/>
        <end position="182"/>
    </location>
</feature>
<comment type="subcellular location">
    <subcellularLocation>
        <location evidence="1">Cell membrane</location>
        <topology evidence="1">Multi-pass membrane protein</topology>
    </subcellularLocation>
</comment>
<dbReference type="PANTHER" id="PTHR42718">
    <property type="entry name" value="MAJOR FACILITATOR SUPERFAMILY MULTIDRUG TRANSPORTER MFSC"/>
    <property type="match status" value="1"/>
</dbReference>
<dbReference type="GO" id="GO:0005886">
    <property type="term" value="C:plasma membrane"/>
    <property type="evidence" value="ECO:0007669"/>
    <property type="project" value="UniProtKB-SubCell"/>
</dbReference>
<dbReference type="Pfam" id="PF07690">
    <property type="entry name" value="MFS_1"/>
    <property type="match status" value="1"/>
</dbReference>
<dbReference type="InterPro" id="IPR036259">
    <property type="entry name" value="MFS_trans_sf"/>
</dbReference>
<feature type="transmembrane region" description="Helical" evidence="9">
    <location>
        <begin position="99"/>
        <end position="121"/>
    </location>
</feature>
<dbReference type="GO" id="GO:0046677">
    <property type="term" value="P:response to antibiotic"/>
    <property type="evidence" value="ECO:0007669"/>
    <property type="project" value="UniProtKB-KW"/>
</dbReference>
<reference evidence="11 12" key="1">
    <citation type="submission" date="2019-11" db="EMBL/GenBank/DDBJ databases">
        <title>Streptomyces typhae sp. nov., a novel endophytic actinomycete isolated from the root of cattail pollen (Typha angustifolia L.).</title>
        <authorList>
            <person name="Peng C."/>
        </authorList>
    </citation>
    <scope>NUCLEOTIDE SEQUENCE [LARGE SCALE GENOMIC DNA]</scope>
    <source>
        <strain evidence="12">p1417</strain>
    </source>
</reference>
<evidence type="ECO:0000256" key="1">
    <source>
        <dbReference type="ARBA" id="ARBA00004651"/>
    </source>
</evidence>
<dbReference type="CDD" id="cd17321">
    <property type="entry name" value="MFS_MMR_MDR_like"/>
    <property type="match status" value="1"/>
</dbReference>
<sequence>MGARAWALLLVLCGTIFLEGADIAMLAVAIPGIRSDLDLSTGTAAWVISAYVLGYAGFTLLGGRAADLLGRRRMFLTWLGVFIAFSGLGGFATEGWMLIVARFVTGVSAAFMTPAAMSIITTSYAEGPARERALLIFAGTSAGGFSLGLVVGGLLTELGWQWVFFAPVLVAVVILAGALCLIPKPAGPVGLAEPVEPVEPVESVGPVGPVGPVVKGFDLPGAAAAAGAMLLLAFGIVQLEHGLADWPLTAAALAAGLLLGAAFVRIERRSAQPLVRLGIFRTGSVVRAGLGALLYLGAFMGFQLVLTLYLQDLRGWSSWQAAVAMVVLGCDVFLSPTLTPRLVRRYGNPRVILGGFVLALLAYVLFLPVGMDWPYLLMFPTLLLAGTGFALTLGPQMIAATDGVAEREQGLASGLLQTATQFGAAIGISAVTAVIGLVSAGTHTGAGAVQTDLSAFRWALVVPVVMAALGVVVATAGVRGDKERNGRGRHDDRNDVGGYDRRNRGPAGPAGTAPAGTAPAPSRSPAPQPTAPSGPADVRPATSEAR</sequence>
<feature type="transmembrane region" description="Helical" evidence="9">
    <location>
        <begin position="45"/>
        <end position="63"/>
    </location>
</feature>
<feature type="transmembrane region" description="Helical" evidence="9">
    <location>
        <begin position="285"/>
        <end position="310"/>
    </location>
</feature>
<keyword evidence="7" id="KW-0046">Antibiotic resistance</keyword>
<feature type="transmembrane region" description="Helical" evidence="9">
    <location>
        <begin position="375"/>
        <end position="394"/>
    </location>
</feature>
<keyword evidence="4 9" id="KW-0812">Transmembrane</keyword>
<evidence type="ECO:0000256" key="8">
    <source>
        <dbReference type="SAM" id="MobiDB-lite"/>
    </source>
</evidence>
<dbReference type="InterPro" id="IPR005829">
    <property type="entry name" value="Sugar_transporter_CS"/>
</dbReference>
<feature type="transmembrane region" description="Helical" evidence="9">
    <location>
        <begin position="351"/>
        <end position="369"/>
    </location>
</feature>
<dbReference type="GO" id="GO:0022857">
    <property type="term" value="F:transmembrane transporter activity"/>
    <property type="evidence" value="ECO:0007669"/>
    <property type="project" value="InterPro"/>
</dbReference>
<evidence type="ECO:0000256" key="4">
    <source>
        <dbReference type="ARBA" id="ARBA00022692"/>
    </source>
</evidence>
<evidence type="ECO:0000313" key="12">
    <source>
        <dbReference type="Proteomes" id="UP000483802"/>
    </source>
</evidence>
<feature type="transmembrane region" description="Helical" evidence="9">
    <location>
        <begin position="415"/>
        <end position="438"/>
    </location>
</feature>
<feature type="transmembrane region" description="Helical" evidence="9">
    <location>
        <begin position="243"/>
        <end position="264"/>
    </location>
</feature>
<accession>A0A6L6WQC4</accession>
<evidence type="ECO:0000256" key="6">
    <source>
        <dbReference type="ARBA" id="ARBA00023136"/>
    </source>
</evidence>
<feature type="transmembrane region" description="Helical" evidence="9">
    <location>
        <begin position="219"/>
        <end position="237"/>
    </location>
</feature>
<proteinExistence type="predicted"/>
<feature type="compositionally biased region" description="Pro residues" evidence="8">
    <location>
        <begin position="522"/>
        <end position="532"/>
    </location>
</feature>
<evidence type="ECO:0000256" key="2">
    <source>
        <dbReference type="ARBA" id="ARBA00022448"/>
    </source>
</evidence>
<evidence type="ECO:0000259" key="10">
    <source>
        <dbReference type="PROSITE" id="PS50850"/>
    </source>
</evidence>
<dbReference type="AlphaFoldDB" id="A0A6L6WQC4"/>
<keyword evidence="5 9" id="KW-1133">Transmembrane helix</keyword>
<dbReference type="EMBL" id="WPNZ01000001">
    <property type="protein sequence ID" value="MVO83788.1"/>
    <property type="molecule type" value="Genomic_DNA"/>
</dbReference>
<organism evidence="11 12">
    <name type="scientific">Streptomyces typhae</name>
    <dbReference type="NCBI Taxonomy" id="2681492"/>
    <lineage>
        <taxon>Bacteria</taxon>
        <taxon>Bacillati</taxon>
        <taxon>Actinomycetota</taxon>
        <taxon>Actinomycetes</taxon>
        <taxon>Kitasatosporales</taxon>
        <taxon>Streptomycetaceae</taxon>
        <taxon>Streptomyces</taxon>
    </lineage>
</organism>
<evidence type="ECO:0000256" key="9">
    <source>
        <dbReference type="SAM" id="Phobius"/>
    </source>
</evidence>
<dbReference type="InterPro" id="IPR020846">
    <property type="entry name" value="MFS_dom"/>
</dbReference>
<dbReference type="RefSeq" id="WP_157164036.1">
    <property type="nucleotide sequence ID" value="NZ_WPNZ01000001.1"/>
</dbReference>
<comment type="caution">
    <text evidence="11">The sequence shown here is derived from an EMBL/GenBank/DDBJ whole genome shotgun (WGS) entry which is preliminary data.</text>
</comment>
<feature type="transmembrane region" description="Helical" evidence="9">
    <location>
        <begin position="458"/>
        <end position="478"/>
    </location>
</feature>
<feature type="domain" description="Major facilitator superfamily (MFS) profile" evidence="10">
    <location>
        <begin position="8"/>
        <end position="482"/>
    </location>
</feature>
<keyword evidence="12" id="KW-1185">Reference proteome</keyword>
<dbReference type="Proteomes" id="UP000483802">
    <property type="component" value="Unassembled WGS sequence"/>
</dbReference>
<evidence type="ECO:0000313" key="11">
    <source>
        <dbReference type="EMBL" id="MVO83788.1"/>
    </source>
</evidence>
<feature type="transmembrane region" description="Helical" evidence="9">
    <location>
        <begin position="75"/>
        <end position="93"/>
    </location>
</feature>
<feature type="transmembrane region" description="Helical" evidence="9">
    <location>
        <begin position="316"/>
        <end position="339"/>
    </location>
</feature>
<feature type="compositionally biased region" description="Low complexity" evidence="8">
    <location>
        <begin position="506"/>
        <end position="521"/>
    </location>
</feature>
<dbReference type="PROSITE" id="PS00216">
    <property type="entry name" value="SUGAR_TRANSPORT_1"/>
    <property type="match status" value="1"/>
</dbReference>
<feature type="compositionally biased region" description="Basic and acidic residues" evidence="8">
    <location>
        <begin position="481"/>
        <end position="503"/>
    </location>
</feature>
<dbReference type="Gene3D" id="1.20.1720.10">
    <property type="entry name" value="Multidrug resistance protein D"/>
    <property type="match status" value="1"/>
</dbReference>
<evidence type="ECO:0000256" key="5">
    <source>
        <dbReference type="ARBA" id="ARBA00022989"/>
    </source>
</evidence>
<dbReference type="PANTHER" id="PTHR42718:SF46">
    <property type="entry name" value="BLR6921 PROTEIN"/>
    <property type="match status" value="1"/>
</dbReference>
<feature type="region of interest" description="Disordered" evidence="8">
    <location>
        <begin position="481"/>
        <end position="546"/>
    </location>
</feature>
<keyword evidence="3" id="KW-1003">Cell membrane</keyword>